<comment type="caution">
    <text evidence="2">The sequence shown here is derived from an EMBL/GenBank/DDBJ whole genome shotgun (WGS) entry which is preliminary data.</text>
</comment>
<sequence>MKKFEEDPKPFNDAMDHLHKVEGISIQNTDMSKLPKGLRYFGYFMTIFFTISILFIIVGILLQKLNE</sequence>
<keyword evidence="1" id="KW-0472">Membrane</keyword>
<organism evidence="2 3">
    <name type="scientific">Bacillus carboniphilus</name>
    <dbReference type="NCBI Taxonomy" id="86663"/>
    <lineage>
        <taxon>Bacteria</taxon>
        <taxon>Bacillati</taxon>
        <taxon>Bacillota</taxon>
        <taxon>Bacilli</taxon>
        <taxon>Bacillales</taxon>
        <taxon>Bacillaceae</taxon>
        <taxon>Bacillus</taxon>
    </lineage>
</organism>
<evidence type="ECO:0000313" key="3">
    <source>
        <dbReference type="Proteomes" id="UP001500782"/>
    </source>
</evidence>
<dbReference type="RefSeq" id="WP_343798749.1">
    <property type="nucleotide sequence ID" value="NZ_BAAADJ010000021.1"/>
</dbReference>
<evidence type="ECO:0008006" key="4">
    <source>
        <dbReference type="Google" id="ProtNLM"/>
    </source>
</evidence>
<reference evidence="3" key="1">
    <citation type="journal article" date="2019" name="Int. J. Syst. Evol. Microbiol.">
        <title>The Global Catalogue of Microorganisms (GCM) 10K type strain sequencing project: providing services to taxonomists for standard genome sequencing and annotation.</title>
        <authorList>
            <consortium name="The Broad Institute Genomics Platform"/>
            <consortium name="The Broad Institute Genome Sequencing Center for Infectious Disease"/>
            <person name="Wu L."/>
            <person name="Ma J."/>
        </authorList>
    </citation>
    <scope>NUCLEOTIDE SEQUENCE [LARGE SCALE GENOMIC DNA]</scope>
    <source>
        <strain evidence="3">JCM 9731</strain>
    </source>
</reference>
<keyword evidence="1" id="KW-1133">Transmembrane helix</keyword>
<gene>
    <name evidence="2" type="ORF">GCM10008967_20490</name>
</gene>
<accession>A0ABP3G0T1</accession>
<name>A0ABP3G0T1_9BACI</name>
<protein>
    <recommendedName>
        <fullName evidence="4">Amino acid transporter</fullName>
    </recommendedName>
</protein>
<dbReference type="EMBL" id="BAAADJ010000021">
    <property type="protein sequence ID" value="GAA0329907.1"/>
    <property type="molecule type" value="Genomic_DNA"/>
</dbReference>
<keyword evidence="1" id="KW-0812">Transmembrane</keyword>
<proteinExistence type="predicted"/>
<evidence type="ECO:0000313" key="2">
    <source>
        <dbReference type="EMBL" id="GAA0329907.1"/>
    </source>
</evidence>
<evidence type="ECO:0000256" key="1">
    <source>
        <dbReference type="SAM" id="Phobius"/>
    </source>
</evidence>
<feature type="transmembrane region" description="Helical" evidence="1">
    <location>
        <begin position="40"/>
        <end position="62"/>
    </location>
</feature>
<keyword evidence="3" id="KW-1185">Reference proteome</keyword>
<dbReference type="Proteomes" id="UP001500782">
    <property type="component" value="Unassembled WGS sequence"/>
</dbReference>